<reference evidence="2" key="1">
    <citation type="submission" date="2021-04" db="EMBL/GenBank/DDBJ databases">
        <authorList>
            <person name="Chebbi M.A.C M."/>
        </authorList>
    </citation>
    <scope>NUCLEOTIDE SEQUENCE</scope>
</reference>
<name>A0A8J2HAR2_COTCN</name>
<sequence length="288" mass="33602">MKTMNKFALIKDSEGSYHVCKSKILKKDEKNNEKFILDNISVSVIYFNDDQRTLDELCKNLNLKSPSLKLIDTVRAKKPIIIEDKTLPKPRVLKFSRKEYTNGNRKQYSSSGESEYQPTDQEYTSDDQLSDDDNCNNQTQITTDNQDTRCKSKRRVTQPITRKTWTKEEEKDFNYHFEHYLKTKTLPGLLVVRSIQSEFGVLKNRTPEVINAHVFNKNQKAKSATNFDDKKSDKTHSHENRIQKHLKYIFQDCIEKKKVPALDACAIAKRTDKLLCKLSDTNIQRRIS</sequence>
<feature type="compositionally biased region" description="Acidic residues" evidence="1">
    <location>
        <begin position="123"/>
        <end position="134"/>
    </location>
</feature>
<feature type="region of interest" description="Disordered" evidence="1">
    <location>
        <begin position="98"/>
        <end position="156"/>
    </location>
</feature>
<dbReference type="AlphaFoldDB" id="A0A8J2HAR2"/>
<keyword evidence="3" id="KW-1185">Reference proteome</keyword>
<gene>
    <name evidence="2" type="ORF">HICCMSTLAB_LOCUS4287</name>
</gene>
<accession>A0A8J2HAR2</accession>
<dbReference type="OrthoDB" id="10462258at2759"/>
<evidence type="ECO:0000256" key="1">
    <source>
        <dbReference type="SAM" id="MobiDB-lite"/>
    </source>
</evidence>
<dbReference type="Proteomes" id="UP000786811">
    <property type="component" value="Unassembled WGS sequence"/>
</dbReference>
<proteinExistence type="predicted"/>
<dbReference type="EMBL" id="CAJNRD030001118">
    <property type="protein sequence ID" value="CAG5085150.1"/>
    <property type="molecule type" value="Genomic_DNA"/>
</dbReference>
<comment type="caution">
    <text evidence="2">The sequence shown here is derived from an EMBL/GenBank/DDBJ whole genome shotgun (WGS) entry which is preliminary data.</text>
</comment>
<protein>
    <submittedName>
        <fullName evidence="2">Uncharacterized protein</fullName>
    </submittedName>
</protein>
<organism evidence="2 3">
    <name type="scientific">Cotesia congregata</name>
    <name type="common">Parasitoid wasp</name>
    <name type="synonym">Apanteles congregatus</name>
    <dbReference type="NCBI Taxonomy" id="51543"/>
    <lineage>
        <taxon>Eukaryota</taxon>
        <taxon>Metazoa</taxon>
        <taxon>Ecdysozoa</taxon>
        <taxon>Arthropoda</taxon>
        <taxon>Hexapoda</taxon>
        <taxon>Insecta</taxon>
        <taxon>Pterygota</taxon>
        <taxon>Neoptera</taxon>
        <taxon>Endopterygota</taxon>
        <taxon>Hymenoptera</taxon>
        <taxon>Apocrita</taxon>
        <taxon>Ichneumonoidea</taxon>
        <taxon>Braconidae</taxon>
        <taxon>Microgastrinae</taxon>
        <taxon>Cotesia</taxon>
    </lineage>
</organism>
<feature type="compositionally biased region" description="Polar residues" evidence="1">
    <location>
        <begin position="101"/>
        <end position="122"/>
    </location>
</feature>
<evidence type="ECO:0000313" key="3">
    <source>
        <dbReference type="Proteomes" id="UP000786811"/>
    </source>
</evidence>
<feature type="compositionally biased region" description="Low complexity" evidence="1">
    <location>
        <begin position="135"/>
        <end position="145"/>
    </location>
</feature>
<evidence type="ECO:0000313" key="2">
    <source>
        <dbReference type="EMBL" id="CAG5085150.1"/>
    </source>
</evidence>